<keyword evidence="1" id="KW-0677">Repeat</keyword>
<dbReference type="InterPro" id="IPR013783">
    <property type="entry name" value="Ig-like_fold"/>
</dbReference>
<dbReference type="Proteomes" id="UP000694700">
    <property type="component" value="Unplaced"/>
</dbReference>
<feature type="domain" description="Fibronectin type-III" evidence="5">
    <location>
        <begin position="667"/>
        <end position="760"/>
    </location>
</feature>
<dbReference type="CDD" id="cd00063">
    <property type="entry name" value="FN3"/>
    <property type="match status" value="8"/>
</dbReference>
<reference evidence="6" key="1">
    <citation type="submission" date="2025-08" db="UniProtKB">
        <authorList>
            <consortium name="Ensembl"/>
        </authorList>
    </citation>
    <scope>IDENTIFICATION</scope>
</reference>
<dbReference type="SMART" id="SM00060">
    <property type="entry name" value="FN3"/>
    <property type="match status" value="6"/>
</dbReference>
<dbReference type="GO" id="GO:0048738">
    <property type="term" value="P:cardiac muscle tissue development"/>
    <property type="evidence" value="ECO:0007669"/>
    <property type="project" value="TreeGrafter"/>
</dbReference>
<dbReference type="SUPFAM" id="SSF48726">
    <property type="entry name" value="Immunoglobulin"/>
    <property type="match status" value="4"/>
</dbReference>
<keyword evidence="3" id="KW-1133">Transmembrane helix</keyword>
<dbReference type="Pfam" id="PF00041">
    <property type="entry name" value="fn3"/>
    <property type="match status" value="6"/>
</dbReference>
<evidence type="ECO:0000256" key="1">
    <source>
        <dbReference type="ARBA" id="ARBA00022737"/>
    </source>
</evidence>
<dbReference type="GO" id="GO:0045214">
    <property type="term" value="P:sarcomere organization"/>
    <property type="evidence" value="ECO:0007669"/>
    <property type="project" value="TreeGrafter"/>
</dbReference>
<dbReference type="SMART" id="SM00409">
    <property type="entry name" value="IG"/>
    <property type="match status" value="3"/>
</dbReference>
<dbReference type="FunFam" id="2.60.40.10:FF:000011">
    <property type="entry name" value="Titin b"/>
    <property type="match status" value="1"/>
</dbReference>
<feature type="domain" description="Fibronectin type-III" evidence="5">
    <location>
        <begin position="283"/>
        <end position="377"/>
    </location>
</feature>
<dbReference type="InterPro" id="IPR003961">
    <property type="entry name" value="FN3_dom"/>
</dbReference>
<dbReference type="GO" id="GO:0008307">
    <property type="term" value="F:structural constituent of muscle"/>
    <property type="evidence" value="ECO:0007669"/>
    <property type="project" value="TreeGrafter"/>
</dbReference>
<dbReference type="Gene3D" id="2.60.40.10">
    <property type="entry name" value="Immunoglobulins"/>
    <property type="match status" value="11"/>
</dbReference>
<feature type="domain" description="Fibronectin type-III" evidence="5">
    <location>
        <begin position="574"/>
        <end position="664"/>
    </location>
</feature>
<dbReference type="FunFam" id="2.60.40.10:FF:000112">
    <property type="entry name" value="Titin a"/>
    <property type="match status" value="2"/>
</dbReference>
<sequence length="1049" mass="115808">MDCRYVASKLIKGNEYIFRVSAVNQYGIGDATQSGPVKMVDSFGKFSFIYYVIIVFFFFISGPPSKPEIDNVSKNAVTVSWKRPIVDGGSDIRGYSVERKERKGMRWVRASKKTISDLRCKVSGLSEGTEYEFRVTAENKAGFGEPISNLQSGGKYHFRVRALNSEGLGEPSEVEQVVELVDREEAPEFELDAELRRTLVVKSGASIRIFVPIKGRPTPEVTWHKEDVPLKGRAHIDTTESYTLVVIPECTRYDAGKYVLTLENVAGKKSGFVNVRVVDTPGPPVNLKPSEITKHSITLQWEIPIIDGGSKITNYIIEKRDATRKAYSTVTANWQKCSYKIPDLEEGAEYYFKVSAENERGIGEPAETPEPIKASQAPSAPDNLIVSDVSKDTATLAWTKPKYDGGSRITGYVIEAQLKDSDQWTHVTTIKALDYTATELVENAEYVFRIFAVNSSGRSEPRESRPVVIKEQITAPGFDLRGIYQKTVVAKAGDNLKVDIPVLGRPKPLVVWKKEDQELKQTQRINVENTATSTILNINEIKRKDGGQYSMTGKNILGTVTEIITVQVHDIPGPPTGPIKLDEVSCDYVIISWEAPENDGGVPINNYIVEMRETTGTSWVELAATVIRTTFKAARLTTGIEYQFRVKAQNRYGVGPFITSAPVRPLPPGKVSLKEVTGNSVTLSWEKPDHDGGSRITGYIVEMQGKNSEKWTQVMTVKVTEAVVVGLTQGEEYSFRISATNEKGTSDPRPLSVPVVAMDVVIAPAFKLLFSTFSVLAGDDLKIDVPYVAQPKATVTWQKDGIALKETTRVNSEVAERHLYLVIKEATRDDVGKYTIKLTNLAGEATADINVIVLDKPGPPTAVIVTRNSVTLRWTPPQFDGGSKITGYVIEKKELPNGRWMKASFTNIIETEFVVSGLVEEQQYEFRVIAKNAAGVSSAPSDSTGAITAKDEVDPPQIDLDAKYSQTIVVNAGESFKVDARILGKPIPSVHWIKAGEELTNTARLEIKNTDFTTTLMSNITKDSMVITWERPTNDGGNAIAGYIVEKRD</sequence>
<evidence type="ECO:0000259" key="5">
    <source>
        <dbReference type="PROSITE" id="PS50853"/>
    </source>
</evidence>
<dbReference type="FunFam" id="2.60.40.10:FF:000034">
    <property type="entry name" value="Titin isoform A"/>
    <property type="match status" value="1"/>
</dbReference>
<dbReference type="InterPro" id="IPR036179">
    <property type="entry name" value="Ig-like_dom_sf"/>
</dbReference>
<dbReference type="CDD" id="cd05748">
    <property type="entry name" value="Ig_Titin_like"/>
    <property type="match status" value="3"/>
</dbReference>
<feature type="domain" description="Fibronectin type-III" evidence="5">
    <location>
        <begin position="1"/>
        <end position="42"/>
    </location>
</feature>
<dbReference type="AlphaFoldDB" id="A0A8C1S4F6"/>
<keyword evidence="3" id="KW-0812">Transmembrane</keyword>
<dbReference type="InterPro" id="IPR036116">
    <property type="entry name" value="FN3_sf"/>
</dbReference>
<dbReference type="InterPro" id="IPR007110">
    <property type="entry name" value="Ig-like_dom"/>
</dbReference>
<dbReference type="GO" id="GO:0031430">
    <property type="term" value="C:M band"/>
    <property type="evidence" value="ECO:0007669"/>
    <property type="project" value="TreeGrafter"/>
</dbReference>
<dbReference type="FunFam" id="2.60.40.10:FF:000002">
    <property type="entry name" value="Titin a"/>
    <property type="match status" value="2"/>
</dbReference>
<feature type="domain" description="Fibronectin type-III" evidence="5">
    <location>
        <begin position="856"/>
        <end position="952"/>
    </location>
</feature>
<keyword evidence="2" id="KW-0393">Immunoglobulin domain</keyword>
<dbReference type="Pfam" id="PF07679">
    <property type="entry name" value="I-set"/>
    <property type="match status" value="4"/>
</dbReference>
<dbReference type="SMART" id="SM00408">
    <property type="entry name" value="IGc2"/>
    <property type="match status" value="3"/>
</dbReference>
<dbReference type="PANTHER" id="PTHR14340:SF13">
    <property type="entry name" value="TITIN"/>
    <property type="match status" value="1"/>
</dbReference>
<evidence type="ECO:0000313" key="7">
    <source>
        <dbReference type="Proteomes" id="UP000694700"/>
    </source>
</evidence>
<dbReference type="FunFam" id="2.60.40.10:FF:000012">
    <property type="entry name" value="titin isoform X1"/>
    <property type="match status" value="1"/>
</dbReference>
<feature type="transmembrane region" description="Helical" evidence="3">
    <location>
        <begin position="48"/>
        <end position="65"/>
    </location>
</feature>
<accession>A0A8C1S4F6</accession>
<dbReference type="PROSITE" id="PS50853">
    <property type="entry name" value="FN3"/>
    <property type="match status" value="8"/>
</dbReference>
<dbReference type="PRINTS" id="PR00014">
    <property type="entry name" value="FNTYPEIII"/>
</dbReference>
<evidence type="ECO:0000256" key="3">
    <source>
        <dbReference type="SAM" id="Phobius"/>
    </source>
</evidence>
<feature type="domain" description="Fibronectin type-III" evidence="5">
    <location>
        <begin position="63"/>
        <end position="163"/>
    </location>
</feature>
<proteinExistence type="predicted"/>
<protein>
    <recommendedName>
        <fullName evidence="8">Titin</fullName>
    </recommendedName>
</protein>
<feature type="domain" description="Fibronectin type-III" evidence="5">
    <location>
        <begin position="1008"/>
        <end position="1049"/>
    </location>
</feature>
<dbReference type="Ensembl" id="ENSCCRT00015002716.1">
    <property type="protein sequence ID" value="ENSCCRP00015002579.1"/>
    <property type="gene ID" value="ENSCCRG00015001568.1"/>
</dbReference>
<keyword evidence="3" id="KW-0472">Membrane</keyword>
<evidence type="ECO:0008006" key="8">
    <source>
        <dbReference type="Google" id="ProtNLM"/>
    </source>
</evidence>
<dbReference type="FunFam" id="2.60.40.10:FF:000003">
    <property type="entry name" value="Titin isoform E"/>
    <property type="match status" value="1"/>
</dbReference>
<dbReference type="InterPro" id="IPR013098">
    <property type="entry name" value="Ig_I-set"/>
</dbReference>
<dbReference type="InterPro" id="IPR003598">
    <property type="entry name" value="Ig_sub2"/>
</dbReference>
<feature type="domain" description="Fibronectin type-III" evidence="5">
    <location>
        <begin position="380"/>
        <end position="472"/>
    </location>
</feature>
<evidence type="ECO:0000259" key="4">
    <source>
        <dbReference type="PROSITE" id="PS50835"/>
    </source>
</evidence>
<dbReference type="FunFam" id="2.60.40.10:FF:000031">
    <property type="entry name" value="Myosin-binding protein C, slow type"/>
    <property type="match status" value="1"/>
</dbReference>
<dbReference type="PROSITE" id="PS50835">
    <property type="entry name" value="IG_LIKE"/>
    <property type="match status" value="1"/>
</dbReference>
<dbReference type="PANTHER" id="PTHR14340">
    <property type="entry name" value="MICROFIBRIL-ASSOCIATED GLYCOPROTEIN 3"/>
    <property type="match status" value="1"/>
</dbReference>
<name>A0A8C1S4F6_CYPCA</name>
<dbReference type="SUPFAM" id="SSF49265">
    <property type="entry name" value="Fibronectin type III"/>
    <property type="match status" value="6"/>
</dbReference>
<feature type="domain" description="Ig-like" evidence="4">
    <location>
        <begin position="764"/>
        <end position="850"/>
    </location>
</feature>
<organism evidence="6 7">
    <name type="scientific">Cyprinus carpio</name>
    <name type="common">Common carp</name>
    <dbReference type="NCBI Taxonomy" id="7962"/>
    <lineage>
        <taxon>Eukaryota</taxon>
        <taxon>Metazoa</taxon>
        <taxon>Chordata</taxon>
        <taxon>Craniata</taxon>
        <taxon>Vertebrata</taxon>
        <taxon>Euteleostomi</taxon>
        <taxon>Actinopterygii</taxon>
        <taxon>Neopterygii</taxon>
        <taxon>Teleostei</taxon>
        <taxon>Ostariophysi</taxon>
        <taxon>Cypriniformes</taxon>
        <taxon>Cyprinidae</taxon>
        <taxon>Cyprininae</taxon>
        <taxon>Cyprinus</taxon>
    </lineage>
</organism>
<dbReference type="InterPro" id="IPR003599">
    <property type="entry name" value="Ig_sub"/>
</dbReference>
<evidence type="ECO:0000313" key="6">
    <source>
        <dbReference type="Ensembl" id="ENSCCRP00015002579.1"/>
    </source>
</evidence>
<evidence type="ECO:0000256" key="2">
    <source>
        <dbReference type="ARBA" id="ARBA00023319"/>
    </source>
</evidence>